<evidence type="ECO:0000256" key="2">
    <source>
        <dbReference type="ARBA" id="ARBA00022448"/>
    </source>
</evidence>
<keyword evidence="8 9" id="KW-0472">Membrane</keyword>
<feature type="transmembrane region" description="Helical" evidence="9">
    <location>
        <begin position="62"/>
        <end position="82"/>
    </location>
</feature>
<dbReference type="InterPro" id="IPR004700">
    <property type="entry name" value="PTS_IIC_man"/>
</dbReference>
<keyword evidence="11" id="KW-1185">Reference proteome</keyword>
<comment type="subcellular location">
    <subcellularLocation>
        <location evidence="1">Cell membrane</location>
        <topology evidence="1">Multi-pass membrane protein</topology>
    </subcellularLocation>
</comment>
<dbReference type="PROSITE" id="PS51106">
    <property type="entry name" value="PTS_EIIC_TYPE_4"/>
    <property type="match status" value="1"/>
</dbReference>
<evidence type="ECO:0000256" key="4">
    <source>
        <dbReference type="ARBA" id="ARBA00022597"/>
    </source>
</evidence>
<dbReference type="GO" id="GO:0005886">
    <property type="term" value="C:plasma membrane"/>
    <property type="evidence" value="ECO:0007669"/>
    <property type="project" value="UniProtKB-SubCell"/>
</dbReference>
<feature type="transmembrane region" description="Helical" evidence="9">
    <location>
        <begin position="178"/>
        <end position="202"/>
    </location>
</feature>
<evidence type="ECO:0000256" key="3">
    <source>
        <dbReference type="ARBA" id="ARBA00022475"/>
    </source>
</evidence>
<feature type="transmembrane region" description="Helical" evidence="9">
    <location>
        <begin position="30"/>
        <end position="50"/>
    </location>
</feature>
<evidence type="ECO:0000256" key="6">
    <source>
        <dbReference type="ARBA" id="ARBA00022692"/>
    </source>
</evidence>
<protein>
    <submittedName>
        <fullName evidence="10">PTS sugar transporter</fullName>
    </submittedName>
</protein>
<dbReference type="InterPro" id="IPR050303">
    <property type="entry name" value="GatZ_KbaZ_carbometab"/>
</dbReference>
<comment type="caution">
    <text evidence="10">The sequence shown here is derived from an EMBL/GenBank/DDBJ whole genome shotgun (WGS) entry which is preliminary data.</text>
</comment>
<proteinExistence type="predicted"/>
<keyword evidence="6 9" id="KW-0812">Transmembrane</keyword>
<dbReference type="PANTHER" id="PTHR32502">
    <property type="entry name" value="N-ACETYLGALACTOSAMINE PERMEASE II COMPONENT-RELATED"/>
    <property type="match status" value="1"/>
</dbReference>
<feature type="transmembrane region" description="Helical" evidence="9">
    <location>
        <begin position="209"/>
        <end position="240"/>
    </location>
</feature>
<evidence type="ECO:0000256" key="5">
    <source>
        <dbReference type="ARBA" id="ARBA00022683"/>
    </source>
</evidence>
<keyword evidence="5" id="KW-0598">Phosphotransferase system</keyword>
<accession>A0AAV5B671</accession>
<organism evidence="10 11">
    <name type="scientific">Granulimonas faecalis</name>
    <dbReference type="NCBI Taxonomy" id="2894155"/>
    <lineage>
        <taxon>Bacteria</taxon>
        <taxon>Bacillati</taxon>
        <taxon>Actinomycetota</taxon>
        <taxon>Coriobacteriia</taxon>
        <taxon>Coriobacteriales</taxon>
        <taxon>Kribbibacteriaceae</taxon>
        <taxon>Granulimonas</taxon>
    </lineage>
</organism>
<dbReference type="RefSeq" id="WP_135978271.1">
    <property type="nucleotide sequence ID" value="NZ_BQKC01000001.1"/>
</dbReference>
<evidence type="ECO:0000256" key="9">
    <source>
        <dbReference type="SAM" id="Phobius"/>
    </source>
</evidence>
<dbReference type="PANTHER" id="PTHR32502:SF8">
    <property type="entry name" value="N-ACETYLGALACTOSAMINE PERMEASE IIC COMPONENT 1"/>
    <property type="match status" value="1"/>
</dbReference>
<dbReference type="Pfam" id="PF03609">
    <property type="entry name" value="EII-Sor"/>
    <property type="match status" value="1"/>
</dbReference>
<keyword evidence="7 9" id="KW-1133">Transmembrane helix</keyword>
<keyword evidence="4 10" id="KW-0762">Sugar transport</keyword>
<evidence type="ECO:0000313" key="10">
    <source>
        <dbReference type="EMBL" id="GJM55889.1"/>
    </source>
</evidence>
<reference evidence="10" key="1">
    <citation type="journal article" date="2022" name="Int. J. Syst. Evol. Microbiol.">
        <title>Granulimonas faecalis gen. nov., sp. nov., and Leptogranulimonas caecicola gen. nov., sp. nov., novel lactate-producing Atopobiaceae bacteria isolated from mouse intestines, and an emended description of the family Atopobiaceae.</title>
        <authorList>
            <person name="Morinaga K."/>
            <person name="Kusada H."/>
            <person name="Sakamoto S."/>
            <person name="Murakami T."/>
            <person name="Toyoda A."/>
            <person name="Mori H."/>
            <person name="Meng X.Y."/>
            <person name="Takashino M."/>
            <person name="Murotomi K."/>
            <person name="Tamaki H."/>
        </authorList>
    </citation>
    <scope>NUCLEOTIDE SEQUENCE</scope>
    <source>
        <strain evidence="10">OPF53</strain>
    </source>
</reference>
<keyword evidence="3" id="KW-1003">Cell membrane</keyword>
<dbReference type="EMBL" id="BQKC01000001">
    <property type="protein sequence ID" value="GJM55889.1"/>
    <property type="molecule type" value="Genomic_DNA"/>
</dbReference>
<dbReference type="GO" id="GO:0009401">
    <property type="term" value="P:phosphoenolpyruvate-dependent sugar phosphotransferase system"/>
    <property type="evidence" value="ECO:0007669"/>
    <property type="project" value="UniProtKB-KW"/>
</dbReference>
<feature type="transmembrane region" description="Helical" evidence="9">
    <location>
        <begin position="139"/>
        <end position="166"/>
    </location>
</feature>
<dbReference type="Proteomes" id="UP001055025">
    <property type="component" value="Unassembled WGS sequence"/>
</dbReference>
<evidence type="ECO:0000256" key="7">
    <source>
        <dbReference type="ARBA" id="ARBA00022989"/>
    </source>
</evidence>
<feature type="transmembrane region" description="Helical" evidence="9">
    <location>
        <begin position="94"/>
        <end position="118"/>
    </location>
</feature>
<name>A0AAV5B671_9ACTN</name>
<keyword evidence="2" id="KW-0813">Transport</keyword>
<dbReference type="AlphaFoldDB" id="A0AAV5B671"/>
<evidence type="ECO:0000313" key="11">
    <source>
        <dbReference type="Proteomes" id="UP001055025"/>
    </source>
</evidence>
<evidence type="ECO:0000256" key="1">
    <source>
        <dbReference type="ARBA" id="ARBA00004651"/>
    </source>
</evidence>
<evidence type="ECO:0000256" key="8">
    <source>
        <dbReference type="ARBA" id="ARBA00023136"/>
    </source>
</evidence>
<sequence>MIQALLLAVWAGLCTWDQYGPHLGFRKPLLASVGVGIILGDLPTAIIIGATMELMWLGVNNIGAYVPPDVISGTIVGCALGIMSGGDVASDTALAVAIGIPCATLVQQLNILVMTTNITWLHKADKAALSGEFGAVNKWFWAGAASFFLTRAIPVFIACGVGSFVIEDIMAFLQTQVPWVLTGFSIAGGMMPAVGLAMLLTMMLKKEMWIFLVGGFVLAAYLGVPTMGIALVAVAVAGFYDFVSEGFKRVEDKQAVTKGVLSTGPVVTDQDIEEEEEYDL</sequence>
<gene>
    <name evidence="10" type="primary">PTS-EII_1</name>
    <name evidence="10" type="ORF">ATOP_15440</name>
</gene>